<name>F0YGP0_AURAN</name>
<dbReference type="AlphaFoldDB" id="F0YGP0"/>
<dbReference type="PROSITE" id="PS01159">
    <property type="entry name" value="WW_DOMAIN_1"/>
    <property type="match status" value="1"/>
</dbReference>
<gene>
    <name evidence="7" type="ORF">AURANDRAFT_30298</name>
</gene>
<dbReference type="InterPro" id="IPR001202">
    <property type="entry name" value="WW_dom"/>
</dbReference>
<proteinExistence type="predicted"/>
<protein>
    <recommendedName>
        <fullName evidence="6">WW domain-containing protein</fullName>
    </recommendedName>
</protein>
<dbReference type="SMART" id="SM00456">
    <property type="entry name" value="WW"/>
    <property type="match status" value="1"/>
</dbReference>
<dbReference type="RefSeq" id="XP_009039544.1">
    <property type="nucleotide sequence ID" value="XM_009041296.1"/>
</dbReference>
<accession>F0YGP0</accession>
<reference evidence="7 8" key="1">
    <citation type="journal article" date="2011" name="Proc. Natl. Acad. Sci. U.S.A.">
        <title>Niche of harmful alga Aureococcus anophagefferens revealed through ecogenomics.</title>
        <authorList>
            <person name="Gobler C.J."/>
            <person name="Berry D.L."/>
            <person name="Dyhrman S.T."/>
            <person name="Wilhelm S.W."/>
            <person name="Salamov A."/>
            <person name="Lobanov A.V."/>
            <person name="Zhang Y."/>
            <person name="Collier J.L."/>
            <person name="Wurch L.L."/>
            <person name="Kustka A.B."/>
            <person name="Dill B.D."/>
            <person name="Shah M."/>
            <person name="VerBerkmoes N.C."/>
            <person name="Kuo A."/>
            <person name="Terry A."/>
            <person name="Pangilinan J."/>
            <person name="Lindquist E.A."/>
            <person name="Lucas S."/>
            <person name="Paulsen I.T."/>
            <person name="Hattenrath-Lehmann T.K."/>
            <person name="Talmage S.C."/>
            <person name="Walker E.A."/>
            <person name="Koch F."/>
            <person name="Burson A.M."/>
            <person name="Marcoval M.A."/>
            <person name="Tang Y.Z."/>
            <person name="Lecleir G.R."/>
            <person name="Coyne K.J."/>
            <person name="Berg G.M."/>
            <person name="Bertrand E.M."/>
            <person name="Saito M.A."/>
            <person name="Gladyshev V.N."/>
            <person name="Grigoriev I.V."/>
        </authorList>
    </citation>
    <scope>NUCLEOTIDE SEQUENCE [LARGE SCALE GENOMIC DNA]</scope>
    <source>
        <strain evidence="8">CCMP 1984</strain>
    </source>
</reference>
<dbReference type="Proteomes" id="UP000002729">
    <property type="component" value="Unassembled WGS sequence"/>
</dbReference>
<evidence type="ECO:0000313" key="8">
    <source>
        <dbReference type="Proteomes" id="UP000002729"/>
    </source>
</evidence>
<dbReference type="GO" id="GO:0003713">
    <property type="term" value="F:transcription coactivator activity"/>
    <property type="evidence" value="ECO:0007669"/>
    <property type="project" value="TreeGrafter"/>
</dbReference>
<dbReference type="GO" id="GO:0005634">
    <property type="term" value="C:nucleus"/>
    <property type="evidence" value="ECO:0007669"/>
    <property type="project" value="UniProtKB-SubCell"/>
</dbReference>
<evidence type="ECO:0000313" key="7">
    <source>
        <dbReference type="EMBL" id="EGB05705.1"/>
    </source>
</evidence>
<evidence type="ECO:0000256" key="1">
    <source>
        <dbReference type="ARBA" id="ARBA00004123"/>
    </source>
</evidence>
<feature type="compositionally biased region" description="Low complexity" evidence="5">
    <location>
        <begin position="56"/>
        <end position="65"/>
    </location>
</feature>
<dbReference type="Pfam" id="PF00397">
    <property type="entry name" value="WW"/>
    <property type="match status" value="1"/>
</dbReference>
<keyword evidence="8" id="KW-1185">Reference proteome</keyword>
<keyword evidence="3" id="KW-0963">Cytoplasm</keyword>
<dbReference type="CDD" id="cd00201">
    <property type="entry name" value="WW"/>
    <property type="match status" value="1"/>
</dbReference>
<dbReference type="SUPFAM" id="SSF51045">
    <property type="entry name" value="WW domain"/>
    <property type="match status" value="1"/>
</dbReference>
<dbReference type="KEGG" id="aaf:AURANDRAFT_30298"/>
<feature type="region of interest" description="Disordered" evidence="5">
    <location>
        <begin position="1"/>
        <end position="129"/>
    </location>
</feature>
<comment type="subcellular location">
    <subcellularLocation>
        <location evidence="2">Cytoplasm</location>
    </subcellularLocation>
    <subcellularLocation>
        <location evidence="1">Nucleus</location>
    </subcellularLocation>
</comment>
<dbReference type="PANTHER" id="PTHR17616:SF8">
    <property type="entry name" value="TRANSCRIPTIONAL COACTIVATOR YORKIE"/>
    <property type="match status" value="1"/>
</dbReference>
<evidence type="ECO:0000256" key="4">
    <source>
        <dbReference type="ARBA" id="ARBA00023242"/>
    </source>
</evidence>
<dbReference type="GeneID" id="20220861"/>
<evidence type="ECO:0000256" key="5">
    <source>
        <dbReference type="SAM" id="MobiDB-lite"/>
    </source>
</evidence>
<feature type="domain" description="WW" evidence="6">
    <location>
        <begin position="1"/>
        <end position="33"/>
    </location>
</feature>
<organism evidence="8">
    <name type="scientific">Aureococcus anophagefferens</name>
    <name type="common">Harmful bloom alga</name>
    <dbReference type="NCBI Taxonomy" id="44056"/>
    <lineage>
        <taxon>Eukaryota</taxon>
        <taxon>Sar</taxon>
        <taxon>Stramenopiles</taxon>
        <taxon>Ochrophyta</taxon>
        <taxon>Pelagophyceae</taxon>
        <taxon>Pelagomonadales</taxon>
        <taxon>Pelagomonadaceae</taxon>
        <taxon>Aureococcus</taxon>
    </lineage>
</organism>
<evidence type="ECO:0000256" key="2">
    <source>
        <dbReference type="ARBA" id="ARBA00004496"/>
    </source>
</evidence>
<dbReference type="GO" id="GO:0035329">
    <property type="term" value="P:hippo signaling"/>
    <property type="evidence" value="ECO:0007669"/>
    <property type="project" value="TreeGrafter"/>
</dbReference>
<dbReference type="GO" id="GO:0005737">
    <property type="term" value="C:cytoplasm"/>
    <property type="evidence" value="ECO:0007669"/>
    <property type="project" value="UniProtKB-SubCell"/>
</dbReference>
<dbReference type="InterPro" id="IPR051583">
    <property type="entry name" value="YAP1"/>
</dbReference>
<evidence type="ECO:0000259" key="6">
    <source>
        <dbReference type="PROSITE" id="PS50020"/>
    </source>
</evidence>
<sequence>MLPAGWEARTDAQGRTFFVDHNTKTTSWTRPSPGTPMSLETDEQLARRLQMEEESSASAVSAPSSGNAMSDEELARMLQTEEDASSEIEPKESISGKSRGFFGRRGTRSNPATKPSSPEAVDDAFLRAD</sequence>
<dbReference type="PROSITE" id="PS50020">
    <property type="entry name" value="WW_DOMAIN_2"/>
    <property type="match status" value="1"/>
</dbReference>
<dbReference type="EMBL" id="GL833139">
    <property type="protein sequence ID" value="EGB05705.1"/>
    <property type="molecule type" value="Genomic_DNA"/>
</dbReference>
<dbReference type="InParanoid" id="F0YGP0"/>
<dbReference type="GO" id="GO:0045944">
    <property type="term" value="P:positive regulation of transcription by RNA polymerase II"/>
    <property type="evidence" value="ECO:0007669"/>
    <property type="project" value="TreeGrafter"/>
</dbReference>
<dbReference type="Gene3D" id="2.20.70.10">
    <property type="match status" value="1"/>
</dbReference>
<dbReference type="OrthoDB" id="2020426at2759"/>
<keyword evidence="4" id="KW-0539">Nucleus</keyword>
<dbReference type="PANTHER" id="PTHR17616">
    <property type="entry name" value="YES-ASSOCIATED PROTEIN YAP1 FAMILY MEMBER"/>
    <property type="match status" value="1"/>
</dbReference>
<dbReference type="InterPro" id="IPR036020">
    <property type="entry name" value="WW_dom_sf"/>
</dbReference>
<evidence type="ECO:0000256" key="3">
    <source>
        <dbReference type="ARBA" id="ARBA00022490"/>
    </source>
</evidence>